<reference evidence="9 10" key="1">
    <citation type="submission" date="2016-10" db="EMBL/GenBank/DDBJ databases">
        <authorList>
            <person name="de Groot N.N."/>
        </authorList>
    </citation>
    <scope>NUCLEOTIDE SEQUENCE [LARGE SCALE GENOMIC DNA]</scope>
    <source>
        <strain evidence="9 10">KPR-7B</strain>
    </source>
</reference>
<evidence type="ECO:0000313" key="9">
    <source>
        <dbReference type="EMBL" id="SDN16861.1"/>
    </source>
</evidence>
<name>A0A1G9Z7S5_9ACTO</name>
<comment type="similarity">
    <text evidence="6">Belongs to the nlpA lipoprotein family.</text>
</comment>
<dbReference type="PROSITE" id="PS51257">
    <property type="entry name" value="PROKAR_LIPOPROTEIN"/>
    <property type="match status" value="1"/>
</dbReference>
<keyword evidence="2 8" id="KW-0732">Signal</keyword>
<dbReference type="InterPro" id="IPR004872">
    <property type="entry name" value="Lipoprotein_NlpA"/>
</dbReference>
<dbReference type="Gene3D" id="3.40.190.10">
    <property type="entry name" value="Periplasmic binding protein-like II"/>
    <property type="match status" value="2"/>
</dbReference>
<dbReference type="GO" id="GO:0016020">
    <property type="term" value="C:membrane"/>
    <property type="evidence" value="ECO:0007669"/>
    <property type="project" value="UniProtKB-SubCell"/>
</dbReference>
<proteinExistence type="inferred from homology"/>
<evidence type="ECO:0000256" key="3">
    <source>
        <dbReference type="ARBA" id="ARBA00023136"/>
    </source>
</evidence>
<feature type="chain" id="PRO_5038664059" description="Lipoprotein" evidence="8">
    <location>
        <begin position="33"/>
        <end position="283"/>
    </location>
</feature>
<dbReference type="PANTHER" id="PTHR30429">
    <property type="entry name" value="D-METHIONINE-BINDING LIPOPROTEIN METQ"/>
    <property type="match status" value="1"/>
</dbReference>
<feature type="signal peptide" evidence="8">
    <location>
        <begin position="1"/>
        <end position="32"/>
    </location>
</feature>
<keyword evidence="4" id="KW-0564">Palmitate</keyword>
<evidence type="ECO:0000256" key="6">
    <source>
        <dbReference type="PIRNR" id="PIRNR002854"/>
    </source>
</evidence>
<dbReference type="Proteomes" id="UP000199671">
    <property type="component" value="Unassembled WGS sequence"/>
</dbReference>
<dbReference type="RefSeq" id="WP_092612357.1">
    <property type="nucleotide sequence ID" value="NZ_FNHU01000016.1"/>
</dbReference>
<sequence>MTTTITRRTVLAGGIVSAVALTLAACSGNSSGVDGITVDGDTATIKIGATPEPHVTILQWVQDNLAADAGLNLDIVSIDDYDIPNASLSDGSLAANFFQTPNFLEQQNEEKGYDLVAIADVHIEPMGIYTDKGYSSVDEAAAGGTILLNNDPANTARGLKLLESAGLITLDPDVESPTTLDVTENPKKFELVTVDGAQVPVSMADAELAVINGNYALGAGLNPSEDALVLEPSGESPYANQLVVRSADKDNEYLVKLAGLLNSDELRTYIQETWTDESVIPAF</sequence>
<dbReference type="AlphaFoldDB" id="A0A1G9Z7S5"/>
<dbReference type="PANTHER" id="PTHR30429:SF0">
    <property type="entry name" value="METHIONINE-BINDING LIPOPROTEIN METQ"/>
    <property type="match status" value="1"/>
</dbReference>
<dbReference type="PIRSF" id="PIRSF002854">
    <property type="entry name" value="MetQ"/>
    <property type="match status" value="1"/>
</dbReference>
<evidence type="ECO:0000256" key="7">
    <source>
        <dbReference type="PIRSR" id="PIRSR002854-1"/>
    </source>
</evidence>
<evidence type="ECO:0000256" key="4">
    <source>
        <dbReference type="ARBA" id="ARBA00023139"/>
    </source>
</evidence>
<evidence type="ECO:0000256" key="5">
    <source>
        <dbReference type="ARBA" id="ARBA00023288"/>
    </source>
</evidence>
<dbReference type="SUPFAM" id="SSF53850">
    <property type="entry name" value="Periplasmic binding protein-like II"/>
    <property type="match status" value="1"/>
</dbReference>
<protein>
    <recommendedName>
        <fullName evidence="6">Lipoprotein</fullName>
    </recommendedName>
</protein>
<keyword evidence="5 6" id="KW-0449">Lipoprotein</keyword>
<accession>A0A1G9Z7S5</accession>
<evidence type="ECO:0000256" key="2">
    <source>
        <dbReference type="ARBA" id="ARBA00022729"/>
    </source>
</evidence>
<comment type="subcellular location">
    <subcellularLocation>
        <location evidence="1">Membrane</location>
        <topology evidence="1">Lipid-anchor</topology>
    </subcellularLocation>
</comment>
<dbReference type="OrthoDB" id="9812878at2"/>
<evidence type="ECO:0000256" key="8">
    <source>
        <dbReference type="SAM" id="SignalP"/>
    </source>
</evidence>
<organism evidence="9 10">
    <name type="scientific">Actinomyces ruminicola</name>
    <dbReference type="NCBI Taxonomy" id="332524"/>
    <lineage>
        <taxon>Bacteria</taxon>
        <taxon>Bacillati</taxon>
        <taxon>Actinomycetota</taxon>
        <taxon>Actinomycetes</taxon>
        <taxon>Actinomycetales</taxon>
        <taxon>Actinomycetaceae</taxon>
        <taxon>Actinomyces</taxon>
    </lineage>
</organism>
<feature type="lipid moiety-binding region" description="S-diacylglycerol cysteine" evidence="7">
    <location>
        <position position="26"/>
    </location>
</feature>
<gene>
    <name evidence="9" type="ORF">SAMN04487766_11618</name>
</gene>
<evidence type="ECO:0000256" key="1">
    <source>
        <dbReference type="ARBA" id="ARBA00004635"/>
    </source>
</evidence>
<dbReference type="Pfam" id="PF03180">
    <property type="entry name" value="Lipoprotein_9"/>
    <property type="match status" value="1"/>
</dbReference>
<dbReference type="EMBL" id="FNHU01000016">
    <property type="protein sequence ID" value="SDN16861.1"/>
    <property type="molecule type" value="Genomic_DNA"/>
</dbReference>
<keyword evidence="3" id="KW-0472">Membrane</keyword>
<evidence type="ECO:0000313" key="10">
    <source>
        <dbReference type="Proteomes" id="UP000199671"/>
    </source>
</evidence>